<organism evidence="3 4">
    <name type="scientific">Ridgeia piscesae</name>
    <name type="common">Tubeworm</name>
    <dbReference type="NCBI Taxonomy" id="27915"/>
    <lineage>
        <taxon>Eukaryota</taxon>
        <taxon>Metazoa</taxon>
        <taxon>Spiralia</taxon>
        <taxon>Lophotrochozoa</taxon>
        <taxon>Annelida</taxon>
        <taxon>Polychaeta</taxon>
        <taxon>Sedentaria</taxon>
        <taxon>Canalipalpata</taxon>
        <taxon>Sabellida</taxon>
        <taxon>Siboglinidae</taxon>
        <taxon>Ridgeia</taxon>
    </lineage>
</organism>
<comment type="caution">
    <text evidence="3">The sequence shown here is derived from an EMBL/GenBank/DDBJ whole genome shotgun (WGS) entry which is preliminary data.</text>
</comment>
<dbReference type="GO" id="GO:0009408">
    <property type="term" value="P:response to heat"/>
    <property type="evidence" value="ECO:0007669"/>
    <property type="project" value="TreeGrafter"/>
</dbReference>
<dbReference type="GO" id="GO:0042026">
    <property type="term" value="P:protein refolding"/>
    <property type="evidence" value="ECO:0007669"/>
    <property type="project" value="TreeGrafter"/>
</dbReference>
<evidence type="ECO:0000256" key="1">
    <source>
        <dbReference type="SAM" id="SignalP"/>
    </source>
</evidence>
<dbReference type="Gene3D" id="2.60.40.790">
    <property type="match status" value="2"/>
</dbReference>
<evidence type="ECO:0000259" key="2">
    <source>
        <dbReference type="Pfam" id="PF00011"/>
    </source>
</evidence>
<evidence type="ECO:0000313" key="3">
    <source>
        <dbReference type="EMBL" id="KAK2185343.1"/>
    </source>
</evidence>
<sequence>MRHRRCHNVHIFLLLQAVFRKILSAAKSKRKSGNIQYETEEASGPAAVDVQCEEFERRKHEWQEELESMSEFLVIKSAQEQREEGVEQPVDTAYIGERDGMPVLKAVFDVHHFHTDDIELCVENDELTLEAVNTEVREDKLYRKKIIRKLNLPEFVDPKMMRCEMSEQGIVTVEMPFHLPPVRKPEGPNVYPIVTDSDGRRKICLAFNIGLDFASDNITVDTDGQRLTIRATRAAIFDKYGEVTPGRNLKKEFNLPDYIQVDTVRHEIVEGKLTIDVFLKDEKEKCETPKEDTSSFSS</sequence>
<dbReference type="InterPro" id="IPR002068">
    <property type="entry name" value="A-crystallin/Hsp20_dom"/>
</dbReference>
<dbReference type="Pfam" id="PF00011">
    <property type="entry name" value="HSP20"/>
    <property type="match status" value="2"/>
</dbReference>
<dbReference type="PANTHER" id="PTHR45640">
    <property type="entry name" value="HEAT SHOCK PROTEIN HSP-12.2-RELATED"/>
    <property type="match status" value="1"/>
</dbReference>
<feature type="domain" description="SHSP" evidence="2">
    <location>
        <begin position="212"/>
        <end position="285"/>
    </location>
</feature>
<reference evidence="3" key="1">
    <citation type="journal article" date="2023" name="Mol. Biol. Evol.">
        <title>Third-Generation Sequencing Reveals the Adaptive Role of the Epigenome in Three Deep-Sea Polychaetes.</title>
        <authorList>
            <person name="Perez M."/>
            <person name="Aroh O."/>
            <person name="Sun Y."/>
            <person name="Lan Y."/>
            <person name="Juniper S.K."/>
            <person name="Young C.R."/>
            <person name="Angers B."/>
            <person name="Qian P.Y."/>
        </authorList>
    </citation>
    <scope>NUCLEOTIDE SEQUENCE</scope>
    <source>
        <strain evidence="3">R07B-5</strain>
    </source>
</reference>
<dbReference type="AlphaFoldDB" id="A0AAD9UDG0"/>
<accession>A0AAD9UDG0</accession>
<dbReference type="Proteomes" id="UP001209878">
    <property type="component" value="Unassembled WGS sequence"/>
</dbReference>
<dbReference type="GO" id="GO:0051082">
    <property type="term" value="F:unfolded protein binding"/>
    <property type="evidence" value="ECO:0007669"/>
    <property type="project" value="TreeGrafter"/>
</dbReference>
<dbReference type="GO" id="GO:0005737">
    <property type="term" value="C:cytoplasm"/>
    <property type="evidence" value="ECO:0007669"/>
    <property type="project" value="TreeGrafter"/>
</dbReference>
<protein>
    <recommendedName>
        <fullName evidence="2">SHSP domain-containing protein</fullName>
    </recommendedName>
</protein>
<dbReference type="InterPro" id="IPR001436">
    <property type="entry name" value="Alpha-crystallin/sHSP_animal"/>
</dbReference>
<feature type="chain" id="PRO_5041919424" description="SHSP domain-containing protein" evidence="1">
    <location>
        <begin position="26"/>
        <end position="298"/>
    </location>
</feature>
<gene>
    <name evidence="3" type="ORF">NP493_239g01021</name>
</gene>
<feature type="domain" description="SHSP" evidence="2">
    <location>
        <begin position="107"/>
        <end position="181"/>
    </location>
</feature>
<dbReference type="CDD" id="cd00298">
    <property type="entry name" value="ACD_sHsps_p23-like"/>
    <property type="match status" value="1"/>
</dbReference>
<dbReference type="CDD" id="cd06526">
    <property type="entry name" value="metazoan_ACD"/>
    <property type="match status" value="1"/>
</dbReference>
<dbReference type="InterPro" id="IPR008978">
    <property type="entry name" value="HSP20-like_chaperone"/>
</dbReference>
<dbReference type="EMBL" id="JAODUO010000239">
    <property type="protein sequence ID" value="KAK2185343.1"/>
    <property type="molecule type" value="Genomic_DNA"/>
</dbReference>
<keyword evidence="4" id="KW-1185">Reference proteome</keyword>
<keyword evidence="1" id="KW-0732">Signal</keyword>
<dbReference type="GO" id="GO:0005634">
    <property type="term" value="C:nucleus"/>
    <property type="evidence" value="ECO:0007669"/>
    <property type="project" value="TreeGrafter"/>
</dbReference>
<evidence type="ECO:0000313" key="4">
    <source>
        <dbReference type="Proteomes" id="UP001209878"/>
    </source>
</evidence>
<dbReference type="SUPFAM" id="SSF49764">
    <property type="entry name" value="HSP20-like chaperones"/>
    <property type="match status" value="2"/>
</dbReference>
<proteinExistence type="predicted"/>
<feature type="signal peptide" evidence="1">
    <location>
        <begin position="1"/>
        <end position="25"/>
    </location>
</feature>
<name>A0AAD9UDG0_RIDPI</name>
<dbReference type="PANTHER" id="PTHR45640:SF26">
    <property type="entry name" value="RE23625P"/>
    <property type="match status" value="1"/>
</dbReference>